<dbReference type="SUPFAM" id="SSF47095">
    <property type="entry name" value="HMG-box"/>
    <property type="match status" value="1"/>
</dbReference>
<sequence length="320" mass="35486">MATVSIAMKSTAQSPENVMERLWQDALRHLGSTNNEVLLPTNVVDVIGQNNVEEIKSRLCALLGAPVVAFIDESINALRVMRTPAFSGTTISVASHEGMAGIKSVGAPAKPRAASAKPPKIPRPPNAFILYRQHHHPKVKEAYPDFSNNEISVILGKQWRSEPDEARLHFKSMAEEFKKKHAEEYPDYQYTPRKPSEKKRRATSRQSPKSKRSIPLGSPPSIEAPSPSAFTPSMYPEMLSNNTMIDGYPNPLDNFNNMDLVLDSGGLVDEYTGYDMNTFDALLHQSPNDYGRETLFQQLGIADQSIGDSIEFSDYAANCF</sequence>
<keyword evidence="2" id="KW-0804">Transcription</keyword>
<accession>A0ABR4G3U4</accession>
<evidence type="ECO:0000259" key="5">
    <source>
        <dbReference type="PROSITE" id="PS50118"/>
    </source>
</evidence>
<evidence type="ECO:0000313" key="6">
    <source>
        <dbReference type="EMBL" id="KAL2793305.1"/>
    </source>
</evidence>
<protein>
    <recommendedName>
        <fullName evidence="5">HMG box domain-containing protein</fullName>
    </recommendedName>
</protein>
<evidence type="ECO:0000256" key="4">
    <source>
        <dbReference type="SAM" id="MobiDB-lite"/>
    </source>
</evidence>
<feature type="compositionally biased region" description="Basic residues" evidence="4">
    <location>
        <begin position="196"/>
        <end position="212"/>
    </location>
</feature>
<dbReference type="InterPro" id="IPR009071">
    <property type="entry name" value="HMG_box_dom"/>
</dbReference>
<dbReference type="InterPro" id="IPR036910">
    <property type="entry name" value="HMG_box_dom_sf"/>
</dbReference>
<dbReference type="SMART" id="SM00398">
    <property type="entry name" value="HMG"/>
    <property type="match status" value="1"/>
</dbReference>
<feature type="DNA-binding region" description="HMG box" evidence="3">
    <location>
        <begin position="121"/>
        <end position="189"/>
    </location>
</feature>
<feature type="region of interest" description="Disordered" evidence="4">
    <location>
        <begin position="184"/>
        <end position="229"/>
    </location>
</feature>
<keyword evidence="1 3" id="KW-0238">DNA-binding</keyword>
<feature type="domain" description="HMG box" evidence="5">
    <location>
        <begin position="121"/>
        <end position="189"/>
    </location>
</feature>
<proteinExistence type="predicted"/>
<comment type="caution">
    <text evidence="6">The sequence shown here is derived from an EMBL/GenBank/DDBJ whole genome shotgun (WGS) entry which is preliminary data.</text>
</comment>
<gene>
    <name evidence="6" type="ORF">BJX66DRAFT_306190</name>
</gene>
<dbReference type="CDD" id="cd01389">
    <property type="entry name" value="HMG-box_ROX1-like"/>
    <property type="match status" value="1"/>
</dbReference>
<evidence type="ECO:0000256" key="1">
    <source>
        <dbReference type="ARBA" id="ARBA00023125"/>
    </source>
</evidence>
<evidence type="ECO:0000313" key="7">
    <source>
        <dbReference type="Proteomes" id="UP001610563"/>
    </source>
</evidence>
<dbReference type="PANTHER" id="PTHR10270:SF161">
    <property type="entry name" value="SEX-DETERMINING REGION Y PROTEIN"/>
    <property type="match status" value="1"/>
</dbReference>
<feature type="compositionally biased region" description="Low complexity" evidence="4">
    <location>
        <begin position="219"/>
        <end position="229"/>
    </location>
</feature>
<evidence type="ECO:0000256" key="3">
    <source>
        <dbReference type="PROSITE-ProRule" id="PRU00267"/>
    </source>
</evidence>
<organism evidence="6 7">
    <name type="scientific">Aspergillus keveii</name>
    <dbReference type="NCBI Taxonomy" id="714993"/>
    <lineage>
        <taxon>Eukaryota</taxon>
        <taxon>Fungi</taxon>
        <taxon>Dikarya</taxon>
        <taxon>Ascomycota</taxon>
        <taxon>Pezizomycotina</taxon>
        <taxon>Eurotiomycetes</taxon>
        <taxon>Eurotiomycetidae</taxon>
        <taxon>Eurotiales</taxon>
        <taxon>Aspergillaceae</taxon>
        <taxon>Aspergillus</taxon>
        <taxon>Aspergillus subgen. Nidulantes</taxon>
    </lineage>
</organism>
<dbReference type="Pfam" id="PF00505">
    <property type="entry name" value="HMG_box"/>
    <property type="match status" value="1"/>
</dbReference>
<dbReference type="EMBL" id="JBFTWV010000059">
    <property type="protein sequence ID" value="KAL2793305.1"/>
    <property type="molecule type" value="Genomic_DNA"/>
</dbReference>
<dbReference type="PANTHER" id="PTHR10270">
    <property type="entry name" value="SOX TRANSCRIPTION FACTOR"/>
    <property type="match status" value="1"/>
</dbReference>
<evidence type="ECO:0000256" key="2">
    <source>
        <dbReference type="ARBA" id="ARBA00023163"/>
    </source>
</evidence>
<dbReference type="Gene3D" id="1.10.30.10">
    <property type="entry name" value="High mobility group box domain"/>
    <property type="match status" value="1"/>
</dbReference>
<dbReference type="PROSITE" id="PS50118">
    <property type="entry name" value="HMG_BOX_2"/>
    <property type="match status" value="1"/>
</dbReference>
<keyword evidence="7" id="KW-1185">Reference proteome</keyword>
<reference evidence="6 7" key="1">
    <citation type="submission" date="2024-07" db="EMBL/GenBank/DDBJ databases">
        <title>Section-level genome sequencing and comparative genomics of Aspergillus sections Usti and Cavernicolus.</title>
        <authorList>
            <consortium name="Lawrence Berkeley National Laboratory"/>
            <person name="Nybo J.L."/>
            <person name="Vesth T.C."/>
            <person name="Theobald S."/>
            <person name="Frisvad J.C."/>
            <person name="Larsen T.O."/>
            <person name="Kjaerboelling I."/>
            <person name="Rothschild-Mancinelli K."/>
            <person name="Lyhne E.K."/>
            <person name="Kogle M.E."/>
            <person name="Barry K."/>
            <person name="Clum A."/>
            <person name="Na H."/>
            <person name="Ledsgaard L."/>
            <person name="Lin J."/>
            <person name="Lipzen A."/>
            <person name="Kuo A."/>
            <person name="Riley R."/>
            <person name="Mondo S."/>
            <person name="Labutti K."/>
            <person name="Haridas S."/>
            <person name="Pangalinan J."/>
            <person name="Salamov A.A."/>
            <person name="Simmons B.A."/>
            <person name="Magnuson J.K."/>
            <person name="Chen J."/>
            <person name="Drula E."/>
            <person name="Henrissat B."/>
            <person name="Wiebenga A."/>
            <person name="Lubbers R.J."/>
            <person name="Gomes A.C."/>
            <person name="Makela M.R."/>
            <person name="Stajich J."/>
            <person name="Grigoriev I.V."/>
            <person name="Mortensen U.H."/>
            <person name="De Vries R.P."/>
            <person name="Baker S.E."/>
            <person name="Andersen M.R."/>
        </authorList>
    </citation>
    <scope>NUCLEOTIDE SEQUENCE [LARGE SCALE GENOMIC DNA]</scope>
    <source>
        <strain evidence="6 7">CBS 209.92</strain>
    </source>
</reference>
<keyword evidence="3" id="KW-0539">Nucleus</keyword>
<dbReference type="InterPro" id="IPR050140">
    <property type="entry name" value="SRY-related_HMG-box_TF-like"/>
</dbReference>
<dbReference type="Proteomes" id="UP001610563">
    <property type="component" value="Unassembled WGS sequence"/>
</dbReference>
<name>A0ABR4G3U4_9EURO</name>